<dbReference type="AlphaFoldDB" id="A0A9W8EA26"/>
<evidence type="ECO:0000256" key="3">
    <source>
        <dbReference type="ARBA" id="ARBA00022679"/>
    </source>
</evidence>
<feature type="domain" description="RING-type" evidence="12">
    <location>
        <begin position="204"/>
        <end position="546"/>
    </location>
</feature>
<dbReference type="EC" id="2.3.2.31" evidence="2"/>
<dbReference type="Gene3D" id="1.20.120.1750">
    <property type="match status" value="1"/>
</dbReference>
<dbReference type="GO" id="GO:0061630">
    <property type="term" value="F:ubiquitin protein ligase activity"/>
    <property type="evidence" value="ECO:0007669"/>
    <property type="project" value="UniProtKB-EC"/>
</dbReference>
<evidence type="ECO:0000256" key="2">
    <source>
        <dbReference type="ARBA" id="ARBA00012251"/>
    </source>
</evidence>
<evidence type="ECO:0000256" key="8">
    <source>
        <dbReference type="ARBA" id="ARBA00022833"/>
    </source>
</evidence>
<keyword evidence="10" id="KW-1133">Transmembrane helix</keyword>
<evidence type="ECO:0000256" key="7">
    <source>
        <dbReference type="ARBA" id="ARBA00022786"/>
    </source>
</evidence>
<dbReference type="PANTHER" id="PTHR11685">
    <property type="entry name" value="RBR FAMILY RING FINGER AND IBR DOMAIN-CONTAINING"/>
    <property type="match status" value="1"/>
</dbReference>
<dbReference type="GO" id="GO:0016567">
    <property type="term" value="P:protein ubiquitination"/>
    <property type="evidence" value="ECO:0007669"/>
    <property type="project" value="InterPro"/>
</dbReference>
<accession>A0A9W8EA26</accession>
<dbReference type="Proteomes" id="UP001150925">
    <property type="component" value="Unassembled WGS sequence"/>
</dbReference>
<feature type="transmembrane region" description="Helical" evidence="10">
    <location>
        <begin position="85"/>
        <end position="104"/>
    </location>
</feature>
<feature type="transmembrane region" description="Helical" evidence="10">
    <location>
        <begin position="48"/>
        <end position="73"/>
    </location>
</feature>
<dbReference type="EMBL" id="JANBPY010000040">
    <property type="protein sequence ID" value="KAJ1969592.1"/>
    <property type="molecule type" value="Genomic_DNA"/>
</dbReference>
<gene>
    <name evidence="13" type="ORF">IWQ62_000520</name>
</gene>
<name>A0A9W8EA26_9FUNG</name>
<organism evidence="13 14">
    <name type="scientific">Dispira parvispora</name>
    <dbReference type="NCBI Taxonomy" id="1520584"/>
    <lineage>
        <taxon>Eukaryota</taxon>
        <taxon>Fungi</taxon>
        <taxon>Fungi incertae sedis</taxon>
        <taxon>Zoopagomycota</taxon>
        <taxon>Kickxellomycotina</taxon>
        <taxon>Dimargaritomycetes</taxon>
        <taxon>Dimargaritales</taxon>
        <taxon>Dimargaritaceae</taxon>
        <taxon>Dispira</taxon>
    </lineage>
</organism>
<dbReference type="Pfam" id="PF22191">
    <property type="entry name" value="IBR_1"/>
    <property type="match status" value="1"/>
</dbReference>
<feature type="domain" description="RING-type" evidence="11">
    <location>
        <begin position="208"/>
        <end position="257"/>
    </location>
</feature>
<dbReference type="InterPro" id="IPR002867">
    <property type="entry name" value="IBR_dom"/>
</dbReference>
<evidence type="ECO:0000259" key="11">
    <source>
        <dbReference type="PROSITE" id="PS50089"/>
    </source>
</evidence>
<dbReference type="InterPro" id="IPR031127">
    <property type="entry name" value="E3_UB_ligase_RBR"/>
</dbReference>
<evidence type="ECO:0000256" key="6">
    <source>
        <dbReference type="ARBA" id="ARBA00022771"/>
    </source>
</evidence>
<dbReference type="Gene3D" id="3.30.40.10">
    <property type="entry name" value="Zinc/RING finger domain, C3HC4 (zinc finger)"/>
    <property type="match status" value="1"/>
</dbReference>
<dbReference type="SUPFAM" id="SSF57850">
    <property type="entry name" value="RING/U-box"/>
    <property type="match status" value="2"/>
</dbReference>
<keyword evidence="6 9" id="KW-0863">Zinc-finger</keyword>
<proteinExistence type="predicted"/>
<evidence type="ECO:0000313" key="14">
    <source>
        <dbReference type="Proteomes" id="UP001150925"/>
    </source>
</evidence>
<dbReference type="CDD" id="cd20335">
    <property type="entry name" value="BRcat_RBR"/>
    <property type="match status" value="1"/>
</dbReference>
<protein>
    <recommendedName>
        <fullName evidence="2">RBR-type E3 ubiquitin transferase</fullName>
        <ecNumber evidence="2">2.3.2.31</ecNumber>
    </recommendedName>
</protein>
<comment type="caution">
    <text evidence="13">The sequence shown here is derived from an EMBL/GenBank/DDBJ whole genome shotgun (WGS) entry which is preliminary data.</text>
</comment>
<comment type="catalytic activity">
    <reaction evidence="1">
        <text>[E2 ubiquitin-conjugating enzyme]-S-ubiquitinyl-L-cysteine + [acceptor protein]-L-lysine = [E2 ubiquitin-conjugating enzyme]-L-cysteine + [acceptor protein]-N(6)-ubiquitinyl-L-lysine.</text>
        <dbReference type="EC" id="2.3.2.31"/>
    </reaction>
</comment>
<keyword evidence="4" id="KW-0479">Metal-binding</keyword>
<dbReference type="GO" id="GO:0008270">
    <property type="term" value="F:zinc ion binding"/>
    <property type="evidence" value="ECO:0007669"/>
    <property type="project" value="UniProtKB-KW"/>
</dbReference>
<keyword evidence="14" id="KW-1185">Reference proteome</keyword>
<evidence type="ECO:0000256" key="4">
    <source>
        <dbReference type="ARBA" id="ARBA00022723"/>
    </source>
</evidence>
<keyword evidence="5" id="KW-0677">Repeat</keyword>
<sequence length="587" mass="66057">MAAMAPLSFLGIKPPLIPVEKRRMASATPDSSQYKRAWVRPILPALQWLAMGFLTVFHCALYIVSGVVFFIALWACSVLFIPFQLYKFVAVPCVTAALSFAGILTGSQLSNHENAEVDKRTRSSSSPRAVPNAQSWDWQSLLTLTDWLTKPAEISKRWSEPIPHPTPESRVPRLNNVPQGGGLARREPVSVAPSRTESQIWKTLLQKCSICFDAPLDICLHACGDQFCKSCFQTYVSIKVRDSWGLNVSDIKCPVCSVTLALEEWSQYVDSSTLELYHRYNQPFKALVRQCSTCSTDITVASQPSPTPCTRFEAKQVFENVLVELGNHLESDDPVYRNLWDTYEVLRQQVATLGNIFWPNCPINTIVSKTVGAFYQLYDVKCCPTSPTAGDQSQEISTTIAFIHRATLQLTSMISDPEEWKTLQFRIIQQCPALYCSHCHHEYCFQCGENSHHRGLDCLQYISQQLAEPATAQSTLLPRDSHSPHRLETLRWIAINSKRCPRCCILINRDEGCHKVHCLFCDYEFCWVCMQSWSQACGFFVCQNEKQGGSRSPPSRSVFAVGISNEDGPEDGVPDVTAIEARLHRDH</sequence>
<reference evidence="13" key="1">
    <citation type="submission" date="2022-07" db="EMBL/GenBank/DDBJ databases">
        <title>Phylogenomic reconstructions and comparative analyses of Kickxellomycotina fungi.</title>
        <authorList>
            <person name="Reynolds N.K."/>
            <person name="Stajich J.E."/>
            <person name="Barry K."/>
            <person name="Grigoriev I.V."/>
            <person name="Crous P."/>
            <person name="Smith M.E."/>
        </authorList>
    </citation>
    <scope>NUCLEOTIDE SEQUENCE</scope>
    <source>
        <strain evidence="13">RSA 1196</strain>
    </source>
</reference>
<evidence type="ECO:0000313" key="13">
    <source>
        <dbReference type="EMBL" id="KAJ1969592.1"/>
    </source>
</evidence>
<evidence type="ECO:0000256" key="5">
    <source>
        <dbReference type="ARBA" id="ARBA00022737"/>
    </source>
</evidence>
<evidence type="ECO:0000256" key="10">
    <source>
        <dbReference type="SAM" id="Phobius"/>
    </source>
</evidence>
<dbReference type="InterPro" id="IPR001841">
    <property type="entry name" value="Znf_RING"/>
</dbReference>
<dbReference type="InterPro" id="IPR013083">
    <property type="entry name" value="Znf_RING/FYVE/PHD"/>
</dbReference>
<evidence type="ECO:0000256" key="9">
    <source>
        <dbReference type="PROSITE-ProRule" id="PRU00175"/>
    </source>
</evidence>
<dbReference type="PROSITE" id="PS51873">
    <property type="entry name" value="TRIAD"/>
    <property type="match status" value="1"/>
</dbReference>
<dbReference type="PROSITE" id="PS50089">
    <property type="entry name" value="ZF_RING_2"/>
    <property type="match status" value="1"/>
</dbReference>
<keyword evidence="10" id="KW-0472">Membrane</keyword>
<keyword evidence="10" id="KW-0812">Transmembrane</keyword>
<dbReference type="SMART" id="SM00647">
    <property type="entry name" value="IBR"/>
    <property type="match status" value="2"/>
</dbReference>
<dbReference type="OrthoDB" id="10264956at2759"/>
<keyword evidence="7" id="KW-0833">Ubl conjugation pathway</keyword>
<keyword evidence="8" id="KW-0862">Zinc</keyword>
<evidence type="ECO:0000259" key="12">
    <source>
        <dbReference type="PROSITE" id="PS51873"/>
    </source>
</evidence>
<keyword evidence="3" id="KW-0808">Transferase</keyword>
<dbReference type="InterPro" id="IPR044066">
    <property type="entry name" value="TRIAD_supradom"/>
</dbReference>
<evidence type="ECO:0000256" key="1">
    <source>
        <dbReference type="ARBA" id="ARBA00001798"/>
    </source>
</evidence>